<evidence type="ECO:0000313" key="18">
    <source>
        <dbReference type="EMBL" id="QCI26290.1"/>
    </source>
</evidence>
<dbReference type="InterPro" id="IPR001305">
    <property type="entry name" value="HSP_DnaJ_Cys-rich_dom"/>
</dbReference>
<evidence type="ECO:0000313" key="19">
    <source>
        <dbReference type="Proteomes" id="UP000298636"/>
    </source>
</evidence>
<comment type="cofactor">
    <cofactor evidence="14">
        <name>Zn(2+)</name>
        <dbReference type="ChEBI" id="CHEBI:29105"/>
    </cofactor>
    <text evidence="14">Binds 2 Zn(2+) ions per monomer.</text>
</comment>
<dbReference type="AlphaFoldDB" id="A0A4D6YKC7"/>
<evidence type="ECO:0000256" key="15">
    <source>
        <dbReference type="PROSITE-ProRule" id="PRU00546"/>
    </source>
</evidence>
<feature type="binding site" evidence="14">
    <location>
        <position position="193"/>
    </location>
    <ligand>
        <name>Zn(2+)</name>
        <dbReference type="ChEBI" id="CHEBI:29105"/>
        <label>2</label>
    </ligand>
</feature>
<sequence length="383" mass="43502">MIKKDYYQILGISKTANSREIKKSYKKLAMKYHPDRNQGNKNSEKKFKIIKEAYEILINPQKREAYDQYGHANFEYNNNNTENPFENHFSHSNADFGDIFGDVFSDIFGNSHSYQKKNQKGSDLQYNLEINLEESVQGTSKEILIPSTKKCTACYGSGSKLGKALDTCHVCHGRGQTYTKQGFFTVQQTCSYCQGKGKIITNPCLSCQGKGKVPFNKKILVNIPSGIETNDKIKIPNEGQTGPNRTLPGDLYVQIIIKKHPIFERKENNLYCDIPINFCMAVLGGTIEVPTLHGKIKIKIPSETQSGKLLRIKGKGIHSIRTNKIGDLICRIIVETPVQLNEKQKNIIKKLEKSLNYNNQTNNNPKSKRFFDGIKKFFENLTK</sequence>
<feature type="binding site" evidence="14">
    <location>
        <position position="151"/>
    </location>
    <ligand>
        <name>Zn(2+)</name>
        <dbReference type="ChEBI" id="CHEBI:29105"/>
        <label>1</label>
    </ligand>
</feature>
<dbReference type="InterPro" id="IPR002939">
    <property type="entry name" value="DnaJ_C"/>
</dbReference>
<keyword evidence="7 14" id="KW-0863">Zinc-finger</keyword>
<feature type="binding site" evidence="14">
    <location>
        <position position="171"/>
    </location>
    <ligand>
        <name>Zn(2+)</name>
        <dbReference type="ChEBI" id="CHEBI:29105"/>
        <label>2</label>
    </ligand>
</feature>
<feature type="repeat" description="CXXCXGXG motif" evidence="14">
    <location>
        <begin position="168"/>
        <end position="175"/>
    </location>
</feature>
<dbReference type="InterPro" id="IPR036869">
    <property type="entry name" value="J_dom_sf"/>
</dbReference>
<dbReference type="GO" id="GO:0042026">
    <property type="term" value="P:protein refolding"/>
    <property type="evidence" value="ECO:0007669"/>
    <property type="project" value="TreeGrafter"/>
</dbReference>
<dbReference type="Proteomes" id="UP000298636">
    <property type="component" value="Chromosome"/>
</dbReference>
<keyword evidence="19" id="KW-1185">Reference proteome</keyword>
<comment type="function">
    <text evidence="11 14">Participates actively in the response to hyperosmotic and heat shock by preventing the aggregation of stress-denatured proteins and by disaggregating proteins, also in an autonomous, DnaK-independent fashion. Unfolded proteins bind initially to DnaJ; upon interaction with the DnaJ-bound protein, DnaK hydrolyzes its bound ATP, resulting in the formation of a stable complex. GrpE releases ADP from DnaK; ATP binding to DnaK triggers the release of the substrate protein, thus completing the reaction cycle. Several rounds of ATP-dependent interactions between DnaJ, DnaK and GrpE are required for fully efficient folding. Also involved, together with DnaK and GrpE, in the DNA replication of plasmids through activation of initiation proteins.</text>
</comment>
<dbReference type="SUPFAM" id="SSF49493">
    <property type="entry name" value="HSP40/DnaJ peptide-binding domain"/>
    <property type="match status" value="2"/>
</dbReference>
<comment type="similarity">
    <text evidence="12 14">Belongs to the DnaJ family.</text>
</comment>
<evidence type="ECO:0000259" key="17">
    <source>
        <dbReference type="PROSITE" id="PS51188"/>
    </source>
</evidence>
<keyword evidence="3 14" id="KW-0963">Cytoplasm</keyword>
<dbReference type="PROSITE" id="PS51188">
    <property type="entry name" value="ZF_CR"/>
    <property type="match status" value="1"/>
</dbReference>
<keyword evidence="5 14" id="KW-0479">Metal-binding</keyword>
<dbReference type="Pfam" id="PF01556">
    <property type="entry name" value="DnaJ_C"/>
    <property type="match status" value="1"/>
</dbReference>
<dbReference type="PANTHER" id="PTHR43096:SF48">
    <property type="entry name" value="CHAPERONE PROTEIN DNAJ"/>
    <property type="match status" value="1"/>
</dbReference>
<dbReference type="CDD" id="cd10747">
    <property type="entry name" value="DnaJ_C"/>
    <property type="match status" value="1"/>
</dbReference>
<feature type="binding site" evidence="14">
    <location>
        <position position="168"/>
    </location>
    <ligand>
        <name>Zn(2+)</name>
        <dbReference type="ChEBI" id="CHEBI:29105"/>
        <label>2</label>
    </ligand>
</feature>
<dbReference type="PROSITE" id="PS00636">
    <property type="entry name" value="DNAJ_1"/>
    <property type="match status" value="1"/>
</dbReference>
<feature type="repeat" description="CXXCXGXG motif" evidence="14">
    <location>
        <begin position="151"/>
        <end position="158"/>
    </location>
</feature>
<dbReference type="SMART" id="SM00271">
    <property type="entry name" value="DnaJ"/>
    <property type="match status" value="1"/>
</dbReference>
<evidence type="ECO:0000256" key="13">
    <source>
        <dbReference type="ARBA" id="ARBA00067609"/>
    </source>
</evidence>
<dbReference type="HAMAP" id="MF_01152">
    <property type="entry name" value="DnaJ"/>
    <property type="match status" value="1"/>
</dbReference>
<dbReference type="InterPro" id="IPR008971">
    <property type="entry name" value="HSP40/DnaJ_pept-bd"/>
</dbReference>
<dbReference type="GO" id="GO:0005737">
    <property type="term" value="C:cytoplasm"/>
    <property type="evidence" value="ECO:0007669"/>
    <property type="project" value="UniProtKB-SubCell"/>
</dbReference>
<comment type="subcellular location">
    <subcellularLocation>
        <location evidence="1 14">Cytoplasm</location>
    </subcellularLocation>
</comment>
<keyword evidence="6 14" id="KW-0677">Repeat</keyword>
<dbReference type="CDD" id="cd06257">
    <property type="entry name" value="DnaJ"/>
    <property type="match status" value="1"/>
</dbReference>
<dbReference type="NCBIfam" id="TIGR02349">
    <property type="entry name" value="DnaJ_bact"/>
    <property type="match status" value="1"/>
</dbReference>
<feature type="binding site" evidence="14">
    <location>
        <position position="190"/>
    </location>
    <ligand>
        <name>Zn(2+)</name>
        <dbReference type="ChEBI" id="CHEBI:29105"/>
        <label>2</label>
    </ligand>
</feature>
<dbReference type="Gene3D" id="2.10.230.10">
    <property type="entry name" value="Heat shock protein DnaJ, cysteine-rich domain"/>
    <property type="match status" value="1"/>
</dbReference>
<dbReference type="RefSeq" id="WP_158351640.1">
    <property type="nucleotide sequence ID" value="NZ_CP032998.1"/>
</dbReference>
<dbReference type="GO" id="GO:0008270">
    <property type="term" value="F:zinc ion binding"/>
    <property type="evidence" value="ECO:0007669"/>
    <property type="project" value="UniProtKB-UniRule"/>
</dbReference>
<dbReference type="SUPFAM" id="SSF46565">
    <property type="entry name" value="Chaperone J-domain"/>
    <property type="match status" value="1"/>
</dbReference>
<feature type="repeat" description="CXXCXGXG motif" evidence="14">
    <location>
        <begin position="204"/>
        <end position="211"/>
    </location>
</feature>
<dbReference type="InterPro" id="IPR036410">
    <property type="entry name" value="HSP_DnaJ_Cys-rich_dom_sf"/>
</dbReference>
<evidence type="ECO:0000256" key="6">
    <source>
        <dbReference type="ARBA" id="ARBA00022737"/>
    </source>
</evidence>
<evidence type="ECO:0000256" key="7">
    <source>
        <dbReference type="ARBA" id="ARBA00022771"/>
    </source>
</evidence>
<dbReference type="GO" id="GO:0051082">
    <property type="term" value="F:unfolded protein binding"/>
    <property type="evidence" value="ECO:0007669"/>
    <property type="project" value="UniProtKB-UniRule"/>
</dbReference>
<organism evidence="18 19">
    <name type="scientific">Buchnera aphidicola</name>
    <name type="common">Stegophylla sp.</name>
    <dbReference type="NCBI Taxonomy" id="2315800"/>
    <lineage>
        <taxon>Bacteria</taxon>
        <taxon>Pseudomonadati</taxon>
        <taxon>Pseudomonadota</taxon>
        <taxon>Gammaproteobacteria</taxon>
        <taxon>Enterobacterales</taxon>
        <taxon>Erwiniaceae</taxon>
        <taxon>Buchnera</taxon>
    </lineage>
</organism>
<dbReference type="FunFam" id="2.10.230.10:FF:000002">
    <property type="entry name" value="Molecular chaperone DnaJ"/>
    <property type="match status" value="1"/>
</dbReference>
<dbReference type="InterPro" id="IPR001623">
    <property type="entry name" value="DnaJ_domain"/>
</dbReference>
<dbReference type="FunFam" id="1.10.287.110:FF:000034">
    <property type="entry name" value="Chaperone protein DnaJ"/>
    <property type="match status" value="1"/>
</dbReference>
<evidence type="ECO:0000256" key="8">
    <source>
        <dbReference type="ARBA" id="ARBA00022833"/>
    </source>
</evidence>
<evidence type="ECO:0000259" key="16">
    <source>
        <dbReference type="PROSITE" id="PS50076"/>
    </source>
</evidence>
<evidence type="ECO:0000256" key="10">
    <source>
        <dbReference type="ARBA" id="ARBA00023186"/>
    </source>
</evidence>
<reference evidence="18 19" key="1">
    <citation type="submission" date="2018-10" db="EMBL/GenBank/DDBJ databases">
        <title>Comparative functional genomics of the obligate endosymbiont Buchnera aphidicola.</title>
        <authorList>
            <person name="Chong R.A."/>
        </authorList>
    </citation>
    <scope>NUCLEOTIDE SEQUENCE [LARGE SCALE GENOMIC DNA]</scope>
    <source>
        <strain evidence="18 19">Ssp</strain>
    </source>
</reference>
<evidence type="ECO:0000256" key="9">
    <source>
        <dbReference type="ARBA" id="ARBA00023016"/>
    </source>
</evidence>
<evidence type="ECO:0000256" key="12">
    <source>
        <dbReference type="ARBA" id="ARBA00061004"/>
    </source>
</evidence>
<name>A0A4D6YKC7_9GAMM</name>
<feature type="binding site" evidence="14">
    <location>
        <position position="204"/>
    </location>
    <ligand>
        <name>Zn(2+)</name>
        <dbReference type="ChEBI" id="CHEBI:29105"/>
        <label>1</label>
    </ligand>
</feature>
<feature type="binding site" evidence="14">
    <location>
        <position position="207"/>
    </location>
    <ligand>
        <name>Zn(2+)</name>
        <dbReference type="ChEBI" id="CHEBI:29105"/>
        <label>1</label>
    </ligand>
</feature>
<proteinExistence type="inferred from homology"/>
<keyword evidence="9 14" id="KW-0346">Stress response</keyword>
<dbReference type="GO" id="GO:0009408">
    <property type="term" value="P:response to heat"/>
    <property type="evidence" value="ECO:0007669"/>
    <property type="project" value="InterPro"/>
</dbReference>
<dbReference type="InterPro" id="IPR012724">
    <property type="entry name" value="DnaJ"/>
</dbReference>
<evidence type="ECO:0000256" key="4">
    <source>
        <dbReference type="ARBA" id="ARBA00022705"/>
    </source>
</evidence>
<dbReference type="GO" id="GO:0031072">
    <property type="term" value="F:heat shock protein binding"/>
    <property type="evidence" value="ECO:0007669"/>
    <property type="project" value="InterPro"/>
</dbReference>
<evidence type="ECO:0000256" key="2">
    <source>
        <dbReference type="ARBA" id="ARBA00011738"/>
    </source>
</evidence>
<dbReference type="OrthoDB" id="9779889at2"/>
<dbReference type="PROSITE" id="PS50076">
    <property type="entry name" value="DNAJ_2"/>
    <property type="match status" value="1"/>
</dbReference>
<feature type="domain" description="CR-type" evidence="17">
    <location>
        <begin position="138"/>
        <end position="216"/>
    </location>
</feature>
<dbReference type="SUPFAM" id="SSF57938">
    <property type="entry name" value="DnaJ/Hsp40 cysteine-rich domain"/>
    <property type="match status" value="1"/>
</dbReference>
<evidence type="ECO:0000256" key="14">
    <source>
        <dbReference type="HAMAP-Rule" id="MF_01152"/>
    </source>
</evidence>
<dbReference type="Pfam" id="PF00226">
    <property type="entry name" value="DnaJ"/>
    <property type="match status" value="1"/>
</dbReference>
<dbReference type="Pfam" id="PF00684">
    <property type="entry name" value="DnaJ_CXXCXGXG"/>
    <property type="match status" value="1"/>
</dbReference>
<dbReference type="NCBIfam" id="NF008035">
    <property type="entry name" value="PRK10767.1"/>
    <property type="match status" value="1"/>
</dbReference>
<keyword evidence="10 14" id="KW-0143">Chaperone</keyword>
<accession>A0A4D6YKC7</accession>
<dbReference type="InterPro" id="IPR018253">
    <property type="entry name" value="DnaJ_domain_CS"/>
</dbReference>
<gene>
    <name evidence="14 18" type="primary">dnaJ</name>
    <name evidence="18" type="ORF">D9V79_00495</name>
</gene>
<dbReference type="PRINTS" id="PR00625">
    <property type="entry name" value="JDOMAIN"/>
</dbReference>
<feature type="repeat" description="CXXCXGXG motif" evidence="14">
    <location>
        <begin position="190"/>
        <end position="197"/>
    </location>
</feature>
<dbReference type="EMBL" id="CP032998">
    <property type="protein sequence ID" value="QCI26290.1"/>
    <property type="molecule type" value="Genomic_DNA"/>
</dbReference>
<keyword evidence="8 14" id="KW-0862">Zinc</keyword>
<keyword evidence="4 14" id="KW-0235">DNA replication</keyword>
<evidence type="ECO:0000256" key="3">
    <source>
        <dbReference type="ARBA" id="ARBA00022490"/>
    </source>
</evidence>
<feature type="domain" description="J" evidence="16">
    <location>
        <begin position="5"/>
        <end position="70"/>
    </location>
</feature>
<comment type="subunit">
    <text evidence="2 14">Homodimer.</text>
</comment>
<protein>
    <recommendedName>
        <fullName evidence="13 14">Chaperone protein DnaJ</fullName>
    </recommendedName>
</protein>
<dbReference type="Gene3D" id="1.10.287.110">
    <property type="entry name" value="DnaJ domain"/>
    <property type="match status" value="1"/>
</dbReference>
<feature type="zinc finger region" description="CR-type" evidence="15">
    <location>
        <begin position="138"/>
        <end position="216"/>
    </location>
</feature>
<dbReference type="FunFam" id="2.60.260.20:FF:000004">
    <property type="entry name" value="Molecular chaperone DnaJ"/>
    <property type="match status" value="1"/>
</dbReference>
<dbReference type="GO" id="GO:0006260">
    <property type="term" value="P:DNA replication"/>
    <property type="evidence" value="ECO:0007669"/>
    <property type="project" value="UniProtKB-KW"/>
</dbReference>
<comment type="domain">
    <text evidence="14">The J domain is necessary and sufficient to stimulate DnaK ATPase activity. Zinc center 1 plays an important role in the autonomous, DnaK-independent chaperone activity of DnaJ. Zinc center 2 is essential for interaction with DnaK and for DnaJ activity.</text>
</comment>
<dbReference type="Gene3D" id="2.60.260.20">
    <property type="entry name" value="Urease metallochaperone UreE, N-terminal domain"/>
    <property type="match status" value="2"/>
</dbReference>
<evidence type="ECO:0000256" key="11">
    <source>
        <dbReference type="ARBA" id="ARBA00053423"/>
    </source>
</evidence>
<feature type="binding site" evidence="14">
    <location>
        <position position="154"/>
    </location>
    <ligand>
        <name>Zn(2+)</name>
        <dbReference type="ChEBI" id="CHEBI:29105"/>
        <label>1</label>
    </ligand>
</feature>
<evidence type="ECO:0000256" key="5">
    <source>
        <dbReference type="ARBA" id="ARBA00022723"/>
    </source>
</evidence>
<evidence type="ECO:0000256" key="1">
    <source>
        <dbReference type="ARBA" id="ARBA00004496"/>
    </source>
</evidence>
<dbReference type="PANTHER" id="PTHR43096">
    <property type="entry name" value="DNAJ HOMOLOG 1, MITOCHONDRIAL-RELATED"/>
    <property type="match status" value="1"/>
</dbReference>
<dbReference type="GO" id="GO:0005524">
    <property type="term" value="F:ATP binding"/>
    <property type="evidence" value="ECO:0007669"/>
    <property type="project" value="InterPro"/>
</dbReference>